<proteinExistence type="predicted"/>
<organism evidence="1 2">
    <name type="scientific">Nocardioides marmotae</name>
    <dbReference type="NCBI Taxonomy" id="2663857"/>
    <lineage>
        <taxon>Bacteria</taxon>
        <taxon>Bacillati</taxon>
        <taxon>Actinomycetota</taxon>
        <taxon>Actinomycetes</taxon>
        <taxon>Propionibacteriales</taxon>
        <taxon>Nocardioidaceae</taxon>
        <taxon>Nocardioides</taxon>
    </lineage>
</organism>
<name>A0A6I3IZY9_9ACTN</name>
<evidence type="ECO:0000313" key="1">
    <source>
        <dbReference type="EMBL" id="MTB94321.1"/>
    </source>
</evidence>
<keyword evidence="2" id="KW-1185">Reference proteome</keyword>
<accession>A0A6I3IZY9</accession>
<dbReference type="EMBL" id="WLCI01000005">
    <property type="protein sequence ID" value="MTB94321.1"/>
    <property type="molecule type" value="Genomic_DNA"/>
</dbReference>
<dbReference type="Proteomes" id="UP000433406">
    <property type="component" value="Unassembled WGS sequence"/>
</dbReference>
<dbReference type="RefSeq" id="WP_154614130.1">
    <property type="nucleotide sequence ID" value="NZ_CP053660.1"/>
</dbReference>
<gene>
    <name evidence="1" type="ORF">GGQ22_04410</name>
</gene>
<dbReference type="AlphaFoldDB" id="A0A6I3IZY9"/>
<protein>
    <submittedName>
        <fullName evidence="1">Uncharacterized protein</fullName>
    </submittedName>
</protein>
<sequence>MTCLIAELSTHVAEQLADGFVWRCWQAMDQRLASFPDLSAVLQAWEGHAGVPVRQALGALTGLGSVRGSDDQLAAMAALVLMGGGVRSTARDLADVCEPEDVVVAMWLEIRRAEPSPGPSVGRHLVRRTRQRLLREHRPERERALRLVRLDAADSASLEQCEADDSGPETSAAEFVDLLAWAEQQGLLASEAVGLLIELVAEQRAGATATEAVCRVGVRRGLAERTVRRRRQLAIEVLRRAVPDYLAATA</sequence>
<evidence type="ECO:0000313" key="2">
    <source>
        <dbReference type="Proteomes" id="UP000433406"/>
    </source>
</evidence>
<comment type="caution">
    <text evidence="1">The sequence shown here is derived from an EMBL/GenBank/DDBJ whole genome shotgun (WGS) entry which is preliminary data.</text>
</comment>
<reference evidence="1 2" key="1">
    <citation type="submission" date="2019-10" db="EMBL/GenBank/DDBJ databases">
        <title>Nocardioides novel species isolated from the excrement of Marmot.</title>
        <authorList>
            <person name="Zhang G."/>
        </authorList>
    </citation>
    <scope>NUCLEOTIDE SEQUENCE [LARGE SCALE GENOMIC DNA]</scope>
    <source>
        <strain evidence="2">zg-579</strain>
    </source>
</reference>